<dbReference type="InterPro" id="IPR002125">
    <property type="entry name" value="CMP_dCMP_dom"/>
</dbReference>
<dbReference type="AlphaFoldDB" id="A0AB38FX65"/>
<dbReference type="PROSITE" id="PS51318">
    <property type="entry name" value="TAT"/>
    <property type="match status" value="1"/>
</dbReference>
<dbReference type="EC" id="3.5.4.-" evidence="3"/>
<protein>
    <submittedName>
        <fullName evidence="3">tRNA-specific adenosine deaminase</fullName>
        <ecNumber evidence="3">3.5.4.-</ecNumber>
    </submittedName>
</protein>
<dbReference type="PROSITE" id="PS51747">
    <property type="entry name" value="CYT_DCMP_DEAMINASES_2"/>
    <property type="match status" value="1"/>
</dbReference>
<dbReference type="Pfam" id="PF00383">
    <property type="entry name" value="dCMP_cyt_deam_1"/>
    <property type="match status" value="1"/>
</dbReference>
<evidence type="ECO:0000313" key="3">
    <source>
        <dbReference type="EMBL" id="SQA63317.1"/>
    </source>
</evidence>
<dbReference type="CDD" id="cd01285">
    <property type="entry name" value="nucleoside_deaminase"/>
    <property type="match status" value="1"/>
</dbReference>
<dbReference type="RefSeq" id="WP_112471441.1">
    <property type="nucleotide sequence ID" value="NZ_JBPDWG010000004.1"/>
</dbReference>
<evidence type="ECO:0000256" key="1">
    <source>
        <dbReference type="ARBA" id="ARBA00022729"/>
    </source>
</evidence>
<gene>
    <name evidence="3" type="primary">tadA_1</name>
    <name evidence="3" type="ORF">NCTC11967_02353</name>
</gene>
<feature type="domain" description="CMP/dCMP-type deaminase" evidence="2">
    <location>
        <begin position="70"/>
        <end position="179"/>
    </location>
</feature>
<evidence type="ECO:0000313" key="4">
    <source>
        <dbReference type="Proteomes" id="UP000251313"/>
    </source>
</evidence>
<sequence>MNVQADNNDEIKPRRRFLKGAGVLAAAAVLVPQARAESGKVLKVNLNMPNAMLEGSAQGFPAQGLEPTHQQSVDFLRAANNVGKRSMALGHHPFGAVLVGPDQRTILLTQGNQGSVLHAEATLARMAAGNYTPEFLWGCTLYTSVEPCCMCAGTIYWANIGRVVYGMTEEQLLELTGDNKENPTMSIPSRYVFAHGQKAVKVLGPVPEIMTEIVDLQRQFWNRN</sequence>
<dbReference type="GO" id="GO:0047974">
    <property type="term" value="F:guanosine deaminase activity"/>
    <property type="evidence" value="ECO:0007669"/>
    <property type="project" value="TreeGrafter"/>
</dbReference>
<name>A0AB38FX65_9ENTR</name>
<dbReference type="InterPro" id="IPR019546">
    <property type="entry name" value="TAT_signal_bac_arc"/>
</dbReference>
<reference evidence="3 4" key="1">
    <citation type="submission" date="2018-06" db="EMBL/GenBank/DDBJ databases">
        <authorList>
            <consortium name="Pathogen Informatics"/>
            <person name="Doyle S."/>
        </authorList>
    </citation>
    <scope>NUCLEOTIDE SEQUENCE [LARGE SCALE GENOMIC DNA]</scope>
    <source>
        <strain evidence="3 4">NCTC11967</strain>
    </source>
</reference>
<dbReference type="GO" id="GO:0006152">
    <property type="term" value="P:purine nucleoside catabolic process"/>
    <property type="evidence" value="ECO:0007669"/>
    <property type="project" value="TreeGrafter"/>
</dbReference>
<dbReference type="EMBL" id="UAVL01000011">
    <property type="protein sequence ID" value="SQA63317.1"/>
    <property type="molecule type" value="Genomic_DNA"/>
</dbReference>
<dbReference type="InterPro" id="IPR006311">
    <property type="entry name" value="TAT_signal"/>
</dbReference>
<evidence type="ECO:0000259" key="2">
    <source>
        <dbReference type="PROSITE" id="PS51747"/>
    </source>
</evidence>
<dbReference type="SUPFAM" id="SSF53927">
    <property type="entry name" value="Cytidine deaminase-like"/>
    <property type="match status" value="1"/>
</dbReference>
<keyword evidence="1" id="KW-0732">Signal</keyword>
<dbReference type="PANTHER" id="PTHR11079:SF161">
    <property type="entry name" value="CMP_DCMP-TYPE DEAMINASE DOMAIN-CONTAINING PROTEIN"/>
    <property type="match status" value="1"/>
</dbReference>
<dbReference type="Gene3D" id="3.40.140.10">
    <property type="entry name" value="Cytidine Deaminase, domain 2"/>
    <property type="match status" value="1"/>
</dbReference>
<accession>A0AB38FX65</accession>
<proteinExistence type="predicted"/>
<dbReference type="InterPro" id="IPR016193">
    <property type="entry name" value="Cytidine_deaminase-like"/>
</dbReference>
<keyword evidence="3" id="KW-0378">Hydrolase</keyword>
<dbReference type="PANTHER" id="PTHR11079">
    <property type="entry name" value="CYTOSINE DEAMINASE FAMILY MEMBER"/>
    <property type="match status" value="1"/>
</dbReference>
<dbReference type="Proteomes" id="UP000251313">
    <property type="component" value="Unassembled WGS sequence"/>
</dbReference>
<comment type="caution">
    <text evidence="3">The sequence shown here is derived from an EMBL/GenBank/DDBJ whole genome shotgun (WGS) entry which is preliminary data.</text>
</comment>
<dbReference type="NCBIfam" id="TIGR01409">
    <property type="entry name" value="TAT_signal_seq"/>
    <property type="match status" value="1"/>
</dbReference>
<organism evidence="3 4">
    <name type="scientific">Yokenella regensburgei</name>
    <dbReference type="NCBI Taxonomy" id="158877"/>
    <lineage>
        <taxon>Bacteria</taxon>
        <taxon>Pseudomonadati</taxon>
        <taxon>Pseudomonadota</taxon>
        <taxon>Gammaproteobacteria</taxon>
        <taxon>Enterobacterales</taxon>
        <taxon>Enterobacteriaceae</taxon>
        <taxon>Yokenella</taxon>
    </lineage>
</organism>